<dbReference type="GeneID" id="26626919"/>
<sequence>MSKFKVGDKVVRLDGTPTELFRKILGSKKYYIVTYVSDCGRWIQVDGVQHLSDAAPWGTINFELYQEPVDDELPPVPSSVTYLNTKRDPGNDQRLVLERPSWLEEGLLYIGIIPKDGSTRAEREIGINMNPDAALQLAHDIRRMAMAVRREGRDG</sequence>
<evidence type="ECO:0000313" key="1">
    <source>
        <dbReference type="EMBL" id="AJQ21054.1"/>
    </source>
</evidence>
<dbReference type="RefSeq" id="YP_009199896.1">
    <property type="nucleotide sequence ID" value="NC_028816.1"/>
</dbReference>
<keyword evidence="2" id="KW-1185">Reference proteome</keyword>
<proteinExistence type="predicted"/>
<dbReference type="EMBL" id="KP708985">
    <property type="protein sequence ID" value="AJQ21054.1"/>
    <property type="molecule type" value="Genomic_DNA"/>
</dbReference>
<reference evidence="1 2" key="1">
    <citation type="submission" date="2015-01" db="EMBL/GenBank/DDBJ databases">
        <title>A suggested new bacteriophage genus, Kp34likevirus, within the Autographivirinae subfamily of Podoviridae.</title>
        <authorList>
            <person name="Eriksson H."/>
            <person name="Maciejewska B."/>
            <person name="Latka A."/>
            <person name="Majkowska-Skrobek G."/>
            <person name="Hellstrand M."/>
            <person name="Melefors O."/>
            <person name="Wang J.-T."/>
            <person name="Kropinski A.M."/>
            <person name="Drulis-Kawa Z."/>
            <person name="Nilsson A.S."/>
        </authorList>
    </citation>
    <scope>NUCLEOTIDE SEQUENCE [LARGE SCALE GENOMIC DNA]</scope>
</reference>
<dbReference type="KEGG" id="vg:26626919"/>
<gene>
    <name evidence="1" type="ORF">SU503_12</name>
</gene>
<organism evidence="1 2">
    <name type="scientific">Klebsiella phage vB_KpnP_SU503</name>
    <dbReference type="NCBI Taxonomy" id="1610834"/>
    <lineage>
        <taxon>Viruses</taxon>
        <taxon>Duplodnaviria</taxon>
        <taxon>Heunggongvirae</taxon>
        <taxon>Uroviricota</taxon>
        <taxon>Caudoviricetes</taxon>
        <taxon>Autographivirales</taxon>
        <taxon>Autoscriptoviridae</taxon>
        <taxon>Slopekvirinae</taxon>
        <taxon>Drulisvirus</taxon>
        <taxon>Drulisvirus SU503</taxon>
    </lineage>
</organism>
<name>A0A0C5PIA7_9CAUD</name>
<protein>
    <submittedName>
        <fullName evidence="1">Uncharacterized protein</fullName>
    </submittedName>
</protein>
<evidence type="ECO:0000313" key="2">
    <source>
        <dbReference type="Proteomes" id="UP000032400"/>
    </source>
</evidence>
<dbReference type="OrthoDB" id="11480at10239"/>
<dbReference type="Proteomes" id="UP000032400">
    <property type="component" value="Segment"/>
</dbReference>
<accession>A0A0C5PIA7</accession>